<dbReference type="InterPro" id="IPR001360">
    <property type="entry name" value="Glyco_hydro_1"/>
</dbReference>
<gene>
    <name evidence="7" type="ORF">O8D18_08465</name>
</gene>
<reference evidence="7" key="1">
    <citation type="submission" date="2022-12" db="EMBL/GenBank/DDBJ databases">
        <title>Genome of R. gnavus strain RSHDN_123.</title>
        <authorList>
            <person name="Abdugheni R."/>
        </authorList>
    </citation>
    <scope>NUCLEOTIDE SEQUENCE</scope>
    <source>
        <strain evidence="7">RSHDN_123</strain>
    </source>
</reference>
<dbReference type="PROSITE" id="PS00572">
    <property type="entry name" value="GLYCOSYL_HYDROL_F1_1"/>
    <property type="match status" value="1"/>
</dbReference>
<dbReference type="RefSeq" id="WP_269762737.1">
    <property type="nucleotide sequence ID" value="NZ_CAXUHP010000001.1"/>
</dbReference>
<protein>
    <submittedName>
        <fullName evidence="7">Glycoside hydrolase family 1 protein</fullName>
    </submittedName>
</protein>
<evidence type="ECO:0000313" key="7">
    <source>
        <dbReference type="EMBL" id="MCZ7694073.1"/>
    </source>
</evidence>
<dbReference type="Gene3D" id="3.20.20.80">
    <property type="entry name" value="Glycosidases"/>
    <property type="match status" value="1"/>
</dbReference>
<evidence type="ECO:0000256" key="2">
    <source>
        <dbReference type="ARBA" id="ARBA00022801"/>
    </source>
</evidence>
<keyword evidence="3 6" id="KW-0326">Glycosidase</keyword>
<feature type="active site" description="Nucleophile" evidence="4">
    <location>
        <position position="371"/>
    </location>
</feature>
<dbReference type="InterPro" id="IPR018120">
    <property type="entry name" value="Glyco_hydro_1_AS"/>
</dbReference>
<dbReference type="GO" id="GO:0005829">
    <property type="term" value="C:cytosol"/>
    <property type="evidence" value="ECO:0007669"/>
    <property type="project" value="TreeGrafter"/>
</dbReference>
<evidence type="ECO:0000313" key="8">
    <source>
        <dbReference type="Proteomes" id="UP001148455"/>
    </source>
</evidence>
<sequence length="472" mass="55545">MINLFQKDFWWGASSSAFQIEGGWNEDGKGKTVADFNSFKRSHLQADSKVASDFYHHWNEDIDLMKELGMKTYRFSISWARIIPDGDGKVNQKGIDFYNKVIDKLIEYDIIPFVTLYHFDLPYALVEKYNGWEARDCAYAFERYAKICFENFGDRVKYWVIHNEQNLMMRVDERMNICETDPLKKEKIRAQMDYHMFLAHALATNACHEAVENGKIGPAVSSTVTYPYTNKPEDVWAARMNNQFKTDYCLDFHFNGEYPGYYMEYLKEQNIVPKMEECDAKIMKAAKMDFIALNYYRTLTARYLSATQEHKKGERVEGFNEVDYDMYGYWKIEKNENLKASEYGAQIDPVGLRIVLNEYWNRYHLPLIITENGLGTADILTSDNKVHDEYRIDYLRNHIRAIRESLADGVNVFGYCPWSFMDLLSSHQGFKKRYGLVYVDRTDDDLKELKRIKKDSFYWYQKVIRSNGADLA</sequence>
<dbReference type="AlphaFoldDB" id="A0A9X3K9C1"/>
<dbReference type="InterPro" id="IPR017853">
    <property type="entry name" value="GH"/>
</dbReference>
<dbReference type="Pfam" id="PF00232">
    <property type="entry name" value="Glyco_hydro_1"/>
    <property type="match status" value="1"/>
</dbReference>
<dbReference type="PROSITE" id="PS00653">
    <property type="entry name" value="GLYCOSYL_HYDROL_F1_2"/>
    <property type="match status" value="1"/>
</dbReference>
<dbReference type="PRINTS" id="PR00131">
    <property type="entry name" value="GLHYDRLASE1"/>
</dbReference>
<evidence type="ECO:0000256" key="3">
    <source>
        <dbReference type="ARBA" id="ARBA00023295"/>
    </source>
</evidence>
<evidence type="ECO:0000256" key="6">
    <source>
        <dbReference type="RuleBase" id="RU004468"/>
    </source>
</evidence>
<evidence type="ECO:0000256" key="5">
    <source>
        <dbReference type="RuleBase" id="RU003690"/>
    </source>
</evidence>
<dbReference type="PANTHER" id="PTHR10353">
    <property type="entry name" value="GLYCOSYL HYDROLASE"/>
    <property type="match status" value="1"/>
</dbReference>
<name>A0A9X3K9C1_MEDGN</name>
<organism evidence="7 8">
    <name type="scientific">Mediterraneibacter gnavus</name>
    <name type="common">Ruminococcus gnavus</name>
    <dbReference type="NCBI Taxonomy" id="33038"/>
    <lineage>
        <taxon>Bacteria</taxon>
        <taxon>Bacillati</taxon>
        <taxon>Bacillota</taxon>
        <taxon>Clostridia</taxon>
        <taxon>Lachnospirales</taxon>
        <taxon>Lachnospiraceae</taxon>
        <taxon>Mediterraneibacter</taxon>
    </lineage>
</organism>
<evidence type="ECO:0000256" key="4">
    <source>
        <dbReference type="PROSITE-ProRule" id="PRU10055"/>
    </source>
</evidence>
<proteinExistence type="inferred from homology"/>
<dbReference type="GO" id="GO:0016052">
    <property type="term" value="P:carbohydrate catabolic process"/>
    <property type="evidence" value="ECO:0007669"/>
    <property type="project" value="TreeGrafter"/>
</dbReference>
<evidence type="ECO:0000256" key="1">
    <source>
        <dbReference type="ARBA" id="ARBA00010838"/>
    </source>
</evidence>
<dbReference type="GO" id="GO:0008422">
    <property type="term" value="F:beta-glucosidase activity"/>
    <property type="evidence" value="ECO:0007669"/>
    <property type="project" value="TreeGrafter"/>
</dbReference>
<dbReference type="InterPro" id="IPR033132">
    <property type="entry name" value="GH_1_N_CS"/>
</dbReference>
<comment type="similarity">
    <text evidence="1 5">Belongs to the glycosyl hydrolase 1 family.</text>
</comment>
<keyword evidence="2 6" id="KW-0378">Hydrolase</keyword>
<dbReference type="Proteomes" id="UP001148455">
    <property type="component" value="Unassembled WGS sequence"/>
</dbReference>
<accession>A0A9X3K9C1</accession>
<dbReference type="PANTHER" id="PTHR10353:SF136">
    <property type="entry name" value="ARYL-PHOSPHO-BETA-D-GLUCOSIDASE BGLC"/>
    <property type="match status" value="1"/>
</dbReference>
<dbReference type="SUPFAM" id="SSF51445">
    <property type="entry name" value="(Trans)glycosidases"/>
    <property type="match status" value="1"/>
</dbReference>
<dbReference type="EMBL" id="JAPZED010000007">
    <property type="protein sequence ID" value="MCZ7694073.1"/>
    <property type="molecule type" value="Genomic_DNA"/>
</dbReference>
<comment type="caution">
    <text evidence="7">The sequence shown here is derived from an EMBL/GenBank/DDBJ whole genome shotgun (WGS) entry which is preliminary data.</text>
</comment>
<dbReference type="FunFam" id="3.20.20.80:FF:000004">
    <property type="entry name" value="Beta-glucosidase 6-phospho-beta-glucosidase"/>
    <property type="match status" value="1"/>
</dbReference>